<dbReference type="EMBL" id="FOXQ01000006">
    <property type="protein sequence ID" value="SFQ16314.1"/>
    <property type="molecule type" value="Genomic_DNA"/>
</dbReference>
<dbReference type="GO" id="GO:0004564">
    <property type="term" value="F:beta-fructofuranosidase activity"/>
    <property type="evidence" value="ECO:0007669"/>
    <property type="project" value="UniProtKB-EC"/>
</dbReference>
<dbReference type="InterPro" id="IPR023296">
    <property type="entry name" value="Glyco_hydro_beta-prop_sf"/>
</dbReference>
<dbReference type="Pfam" id="PF00251">
    <property type="entry name" value="Glyco_hydro_32N"/>
    <property type="match status" value="1"/>
</dbReference>
<dbReference type="SMART" id="SM00640">
    <property type="entry name" value="Glyco_32"/>
    <property type="match status" value="1"/>
</dbReference>
<dbReference type="PANTHER" id="PTHR43101:SF1">
    <property type="entry name" value="BETA-FRUCTOSIDASE"/>
    <property type="match status" value="1"/>
</dbReference>
<dbReference type="Gene3D" id="2.115.10.20">
    <property type="entry name" value="Glycosyl hydrolase domain, family 43"/>
    <property type="match status" value="1"/>
</dbReference>
<dbReference type="RefSeq" id="WP_090658292.1">
    <property type="nucleotide sequence ID" value="NZ_FOXQ01000006.1"/>
</dbReference>
<keyword evidence="7" id="KW-1185">Reference proteome</keyword>
<sequence length="496" mass="57196">MYSGSGFNEWEIGDITVLIHNGVYHLFHLIIPNHDYIAHAVSKDGMSWRRTKNALFVGDPGDWDDDMLWTMDVRENNSKFIMYYTGLQRRDRGVISRIGFAESDDLITWKKTNKPALYIEPPGIYYESKKDNPRKWLSFRDPFRFDYNGDTYLIVCARRNTGPLSRRGCAGLIKLTGDGAEFLPPLIHPMAYDDIECPCLFELHGRFYLLGSIREDIKVRYWFSPEFSGEYHSFHSDVVLPLGNYAARTVQDGEHLLVFNFFYAGTVDRLRVLPPPKQFDTDDKGRLLLKTYYRWQQMVAGSVRQQDIKDVKCLFNNPTASLFLNDDKWVCGSRSGYEVFYFKKPSTAFIWEGRINVEGMGKLGIVTDIDKDGSGYYISFDVSNGVVKIRTWGYNPNNFKSNFVFNDIQANLFKVNEERSFHFSLLSYGNYIEVSVDGIVKLTLIDYTYSGEYIGLYSASSVISLQDSVIKILPEPEEEYASQEETQKTIEAQREV</sequence>
<dbReference type="Gene3D" id="2.60.120.560">
    <property type="entry name" value="Exo-inulinase, domain 1"/>
    <property type="match status" value="1"/>
</dbReference>
<feature type="domain" description="Glycosyl hydrolase family 32 N-terminal" evidence="5">
    <location>
        <begin position="18"/>
        <end position="162"/>
    </location>
</feature>
<organism evidence="6 7">
    <name type="scientific">Parafilimonas terrae</name>
    <dbReference type="NCBI Taxonomy" id="1465490"/>
    <lineage>
        <taxon>Bacteria</taxon>
        <taxon>Pseudomonadati</taxon>
        <taxon>Bacteroidota</taxon>
        <taxon>Chitinophagia</taxon>
        <taxon>Chitinophagales</taxon>
        <taxon>Chitinophagaceae</taxon>
        <taxon>Parafilimonas</taxon>
    </lineage>
</organism>
<dbReference type="STRING" id="1465490.SAMN05444277_10642"/>
<evidence type="ECO:0000259" key="5">
    <source>
        <dbReference type="Pfam" id="PF00251"/>
    </source>
</evidence>
<evidence type="ECO:0000313" key="7">
    <source>
        <dbReference type="Proteomes" id="UP000199031"/>
    </source>
</evidence>
<dbReference type="AlphaFoldDB" id="A0A1I5W9A0"/>
<evidence type="ECO:0000313" key="6">
    <source>
        <dbReference type="EMBL" id="SFQ16314.1"/>
    </source>
</evidence>
<dbReference type="PANTHER" id="PTHR43101">
    <property type="entry name" value="BETA-FRUCTOSIDASE"/>
    <property type="match status" value="1"/>
</dbReference>
<comment type="similarity">
    <text evidence="1">Belongs to the glycosyl hydrolase 32 family.</text>
</comment>
<gene>
    <name evidence="6" type="ORF">SAMN05444277_10642</name>
</gene>
<name>A0A1I5W9A0_9BACT</name>
<dbReference type="OrthoDB" id="9759709at2"/>
<evidence type="ECO:0000256" key="3">
    <source>
        <dbReference type="ARBA" id="ARBA00022801"/>
    </source>
</evidence>
<protein>
    <recommendedName>
        <fullName evidence="2">beta-fructofuranosidase</fullName>
        <ecNumber evidence="2">3.2.1.26</ecNumber>
    </recommendedName>
</protein>
<dbReference type="Proteomes" id="UP000199031">
    <property type="component" value="Unassembled WGS sequence"/>
</dbReference>
<dbReference type="InterPro" id="IPR013148">
    <property type="entry name" value="Glyco_hydro_32_N"/>
</dbReference>
<dbReference type="InterPro" id="IPR001362">
    <property type="entry name" value="Glyco_hydro_32"/>
</dbReference>
<proteinExistence type="inferred from homology"/>
<keyword evidence="4" id="KW-0326">Glycosidase</keyword>
<dbReference type="SUPFAM" id="SSF75005">
    <property type="entry name" value="Arabinanase/levansucrase/invertase"/>
    <property type="match status" value="1"/>
</dbReference>
<evidence type="ECO:0000256" key="4">
    <source>
        <dbReference type="ARBA" id="ARBA00023295"/>
    </source>
</evidence>
<reference evidence="6 7" key="1">
    <citation type="submission" date="2016-10" db="EMBL/GenBank/DDBJ databases">
        <authorList>
            <person name="de Groot N.N."/>
        </authorList>
    </citation>
    <scope>NUCLEOTIDE SEQUENCE [LARGE SCALE GENOMIC DNA]</scope>
    <source>
        <strain evidence="6 7">DSM 28286</strain>
    </source>
</reference>
<evidence type="ECO:0000256" key="2">
    <source>
        <dbReference type="ARBA" id="ARBA00012758"/>
    </source>
</evidence>
<dbReference type="InterPro" id="IPR051214">
    <property type="entry name" value="GH32_Enzymes"/>
</dbReference>
<dbReference type="EC" id="3.2.1.26" evidence="2"/>
<keyword evidence="3" id="KW-0378">Hydrolase</keyword>
<dbReference type="GO" id="GO:0005975">
    <property type="term" value="P:carbohydrate metabolic process"/>
    <property type="evidence" value="ECO:0007669"/>
    <property type="project" value="InterPro"/>
</dbReference>
<evidence type="ECO:0000256" key="1">
    <source>
        <dbReference type="ARBA" id="ARBA00009902"/>
    </source>
</evidence>
<accession>A0A1I5W9A0</accession>